<sequence>MKNKARIWEQELKTKTHSYFLCWHIGKYDGKWALIVNDHVLATFERESDAQTFRKFILIPYMKKVYLPMPGENHDNLK</sequence>
<dbReference type="AlphaFoldDB" id="A0A0F9C7W6"/>
<proteinExistence type="predicted"/>
<accession>A0A0F9C7W6</accession>
<organism evidence="1">
    <name type="scientific">marine sediment metagenome</name>
    <dbReference type="NCBI Taxonomy" id="412755"/>
    <lineage>
        <taxon>unclassified sequences</taxon>
        <taxon>metagenomes</taxon>
        <taxon>ecological metagenomes</taxon>
    </lineage>
</organism>
<evidence type="ECO:0000313" key="1">
    <source>
        <dbReference type="EMBL" id="KKK98474.1"/>
    </source>
</evidence>
<gene>
    <name evidence="1" type="ORF">LCGC14_2642390</name>
</gene>
<dbReference type="EMBL" id="LAZR01045602">
    <property type="protein sequence ID" value="KKK98474.1"/>
    <property type="molecule type" value="Genomic_DNA"/>
</dbReference>
<name>A0A0F9C7W6_9ZZZZ</name>
<reference evidence="1" key="1">
    <citation type="journal article" date="2015" name="Nature">
        <title>Complex archaea that bridge the gap between prokaryotes and eukaryotes.</title>
        <authorList>
            <person name="Spang A."/>
            <person name="Saw J.H."/>
            <person name="Jorgensen S.L."/>
            <person name="Zaremba-Niedzwiedzka K."/>
            <person name="Martijn J."/>
            <person name="Lind A.E."/>
            <person name="van Eijk R."/>
            <person name="Schleper C."/>
            <person name="Guy L."/>
            <person name="Ettema T.J."/>
        </authorList>
    </citation>
    <scope>NUCLEOTIDE SEQUENCE</scope>
</reference>
<protein>
    <submittedName>
        <fullName evidence="1">Uncharacterized protein</fullName>
    </submittedName>
</protein>
<comment type="caution">
    <text evidence="1">The sequence shown here is derived from an EMBL/GenBank/DDBJ whole genome shotgun (WGS) entry which is preliminary data.</text>
</comment>